<dbReference type="PROSITE" id="PS00344">
    <property type="entry name" value="GATA_ZN_FINGER_1"/>
    <property type="match status" value="1"/>
</dbReference>
<dbReference type="Gene3D" id="3.30.50.10">
    <property type="entry name" value="Erythroid Transcription Factor GATA-1, subunit A"/>
    <property type="match status" value="2"/>
</dbReference>
<evidence type="ECO:0000259" key="9">
    <source>
        <dbReference type="PROSITE" id="PS50114"/>
    </source>
</evidence>
<dbReference type="SUPFAM" id="SSF57716">
    <property type="entry name" value="Glucocorticoid receptor-like (DNA-binding domain)"/>
    <property type="match status" value="2"/>
</dbReference>
<keyword evidence="5" id="KW-0805">Transcription regulation</keyword>
<dbReference type="STRING" id="1330018.A0A167RYG7"/>
<dbReference type="FunFam" id="3.30.50.10:FF:000007">
    <property type="entry name" value="Nitrogen regulatory AreA, N-terminal"/>
    <property type="match status" value="1"/>
</dbReference>
<dbReference type="InterPro" id="IPR013088">
    <property type="entry name" value="Znf_NHR/GATA"/>
</dbReference>
<feature type="domain" description="GATA-type" evidence="9">
    <location>
        <begin position="96"/>
        <end position="145"/>
    </location>
</feature>
<organism evidence="10 11">
    <name type="scientific">Calocera viscosa (strain TUFC12733)</name>
    <dbReference type="NCBI Taxonomy" id="1330018"/>
    <lineage>
        <taxon>Eukaryota</taxon>
        <taxon>Fungi</taxon>
        <taxon>Dikarya</taxon>
        <taxon>Basidiomycota</taxon>
        <taxon>Agaricomycotina</taxon>
        <taxon>Dacrymycetes</taxon>
        <taxon>Dacrymycetales</taxon>
        <taxon>Dacrymycetaceae</taxon>
        <taxon>Calocera</taxon>
    </lineage>
</organism>
<dbReference type="InterPro" id="IPR000679">
    <property type="entry name" value="Znf_GATA"/>
</dbReference>
<evidence type="ECO:0000256" key="7">
    <source>
        <dbReference type="ARBA" id="ARBA00023242"/>
    </source>
</evidence>
<sequence>MSRTPIKRPESASGESSFKATVTAQKAVSGPKCVSCGATTTPLWRRNEMGATVCNACGASFAGTNGSASFLALFIGLQAKARRSPKAATAPGVGPLSCANCHTTTTPLWRRDDAGNNICNACGLYQKLHGSRRPVTMKKAVIKRRKR</sequence>
<dbReference type="Pfam" id="PF00320">
    <property type="entry name" value="GATA"/>
    <property type="match status" value="2"/>
</dbReference>
<dbReference type="PANTHER" id="PTHR10071">
    <property type="entry name" value="TRANSCRIPTION FACTOR GATA FAMILY MEMBER"/>
    <property type="match status" value="1"/>
</dbReference>
<keyword evidence="2" id="KW-0479">Metal-binding</keyword>
<dbReference type="PROSITE" id="PS50114">
    <property type="entry name" value="GATA_ZN_FINGER_2"/>
    <property type="match status" value="2"/>
</dbReference>
<evidence type="ECO:0000256" key="1">
    <source>
        <dbReference type="ARBA" id="ARBA00004123"/>
    </source>
</evidence>
<dbReference type="SMART" id="SM00401">
    <property type="entry name" value="ZnF_GATA"/>
    <property type="match status" value="2"/>
</dbReference>
<dbReference type="Proteomes" id="UP000076738">
    <property type="component" value="Unassembled WGS sequence"/>
</dbReference>
<dbReference type="CDD" id="cd00202">
    <property type="entry name" value="ZnF_GATA"/>
    <property type="match status" value="2"/>
</dbReference>
<gene>
    <name evidence="10" type="ORF">CALVIDRAFT_474354</name>
</gene>
<dbReference type="GO" id="GO:0005634">
    <property type="term" value="C:nucleus"/>
    <property type="evidence" value="ECO:0007669"/>
    <property type="project" value="UniProtKB-SubCell"/>
</dbReference>
<proteinExistence type="predicted"/>
<keyword evidence="7" id="KW-0539">Nucleus</keyword>
<feature type="domain" description="GATA-type" evidence="9">
    <location>
        <begin position="27"/>
        <end position="58"/>
    </location>
</feature>
<evidence type="ECO:0000256" key="6">
    <source>
        <dbReference type="ARBA" id="ARBA00023163"/>
    </source>
</evidence>
<reference evidence="10 11" key="1">
    <citation type="journal article" date="2016" name="Mol. Biol. Evol.">
        <title>Comparative Genomics of Early-Diverging Mushroom-Forming Fungi Provides Insights into the Origins of Lignocellulose Decay Capabilities.</title>
        <authorList>
            <person name="Nagy L.G."/>
            <person name="Riley R."/>
            <person name="Tritt A."/>
            <person name="Adam C."/>
            <person name="Daum C."/>
            <person name="Floudas D."/>
            <person name="Sun H."/>
            <person name="Yadav J.S."/>
            <person name="Pangilinan J."/>
            <person name="Larsson K.H."/>
            <person name="Matsuura K."/>
            <person name="Barry K."/>
            <person name="Labutti K."/>
            <person name="Kuo R."/>
            <person name="Ohm R.A."/>
            <person name="Bhattacharya S.S."/>
            <person name="Shirouzu T."/>
            <person name="Yoshinaga Y."/>
            <person name="Martin F.M."/>
            <person name="Grigoriev I.V."/>
            <person name="Hibbett D.S."/>
        </authorList>
    </citation>
    <scope>NUCLEOTIDE SEQUENCE [LARGE SCALE GENOMIC DNA]</scope>
    <source>
        <strain evidence="10 11">TUFC12733</strain>
    </source>
</reference>
<dbReference type="PRINTS" id="PR00619">
    <property type="entry name" value="GATAZNFINGER"/>
</dbReference>
<protein>
    <submittedName>
        <fullName evidence="10">Glucocorticoid receptor-like (DNA-binding domain)</fullName>
    </submittedName>
</protein>
<keyword evidence="10" id="KW-0675">Receptor</keyword>
<dbReference type="AlphaFoldDB" id="A0A167RYG7"/>
<keyword evidence="11" id="KW-1185">Reference proteome</keyword>
<accession>A0A167RYG7</accession>
<keyword evidence="3 8" id="KW-0863">Zinc-finger</keyword>
<evidence type="ECO:0000256" key="4">
    <source>
        <dbReference type="ARBA" id="ARBA00022833"/>
    </source>
</evidence>
<feature type="non-terminal residue" evidence="10">
    <location>
        <position position="147"/>
    </location>
</feature>
<dbReference type="GO" id="GO:0008270">
    <property type="term" value="F:zinc ion binding"/>
    <property type="evidence" value="ECO:0007669"/>
    <property type="project" value="UniProtKB-KW"/>
</dbReference>
<dbReference type="GO" id="GO:0000978">
    <property type="term" value="F:RNA polymerase II cis-regulatory region sequence-specific DNA binding"/>
    <property type="evidence" value="ECO:0007669"/>
    <property type="project" value="TreeGrafter"/>
</dbReference>
<dbReference type="InterPro" id="IPR039355">
    <property type="entry name" value="Transcription_factor_GATA"/>
</dbReference>
<evidence type="ECO:0000256" key="3">
    <source>
        <dbReference type="ARBA" id="ARBA00022771"/>
    </source>
</evidence>
<dbReference type="GO" id="GO:0000122">
    <property type="term" value="P:negative regulation of transcription by RNA polymerase II"/>
    <property type="evidence" value="ECO:0007669"/>
    <property type="project" value="TreeGrafter"/>
</dbReference>
<comment type="subcellular location">
    <subcellularLocation>
        <location evidence="1">Nucleus</location>
    </subcellularLocation>
</comment>
<dbReference type="GO" id="GO:0000981">
    <property type="term" value="F:DNA-binding transcription factor activity, RNA polymerase II-specific"/>
    <property type="evidence" value="ECO:0007669"/>
    <property type="project" value="TreeGrafter"/>
</dbReference>
<keyword evidence="6" id="KW-0804">Transcription</keyword>
<evidence type="ECO:0000313" key="11">
    <source>
        <dbReference type="Proteomes" id="UP000076738"/>
    </source>
</evidence>
<dbReference type="GO" id="GO:0045944">
    <property type="term" value="P:positive regulation of transcription by RNA polymerase II"/>
    <property type="evidence" value="ECO:0007669"/>
    <property type="project" value="TreeGrafter"/>
</dbReference>
<dbReference type="OrthoDB" id="515401at2759"/>
<keyword evidence="4" id="KW-0862">Zinc</keyword>
<evidence type="ECO:0000256" key="2">
    <source>
        <dbReference type="ARBA" id="ARBA00022723"/>
    </source>
</evidence>
<evidence type="ECO:0000256" key="5">
    <source>
        <dbReference type="ARBA" id="ARBA00023015"/>
    </source>
</evidence>
<keyword evidence="10" id="KW-0238">DNA-binding</keyword>
<evidence type="ECO:0000256" key="8">
    <source>
        <dbReference type="PROSITE-ProRule" id="PRU00094"/>
    </source>
</evidence>
<dbReference type="EMBL" id="KV417266">
    <property type="protein sequence ID" value="KZP01410.1"/>
    <property type="molecule type" value="Genomic_DNA"/>
</dbReference>
<dbReference type="PANTHER" id="PTHR10071:SF335">
    <property type="entry name" value="IRON-SENSING TRANSCRIPTIONAL REPRESSOR-RELATED"/>
    <property type="match status" value="1"/>
</dbReference>
<evidence type="ECO:0000313" key="10">
    <source>
        <dbReference type="EMBL" id="KZP01410.1"/>
    </source>
</evidence>
<name>A0A167RYG7_CALVF</name>